<dbReference type="Proteomes" id="UP000806522">
    <property type="component" value="Unassembled WGS sequence"/>
</dbReference>
<dbReference type="EMBL" id="SUYC01000004">
    <property type="protein sequence ID" value="MBE6270283.1"/>
    <property type="molecule type" value="Genomic_DNA"/>
</dbReference>
<evidence type="ECO:0000313" key="3">
    <source>
        <dbReference type="Proteomes" id="UP000806522"/>
    </source>
</evidence>
<evidence type="ECO:0000313" key="2">
    <source>
        <dbReference type="EMBL" id="MBE6270283.1"/>
    </source>
</evidence>
<dbReference type="AlphaFoldDB" id="A0A9D5P3R4"/>
<name>A0A9D5P3R4_XYLRU</name>
<proteinExistence type="predicted"/>
<dbReference type="InterPro" id="IPR045951">
    <property type="entry name" value="DUF6371"/>
</dbReference>
<feature type="domain" description="DUF6371" evidence="1">
    <location>
        <begin position="59"/>
        <end position="200"/>
    </location>
</feature>
<gene>
    <name evidence="2" type="ORF">E7101_04960</name>
</gene>
<reference evidence="2" key="1">
    <citation type="submission" date="2019-04" db="EMBL/GenBank/DDBJ databases">
        <title>Evolution of Biomass-Degrading Anaerobic Consortia Revealed by Metagenomics.</title>
        <authorList>
            <person name="Peng X."/>
        </authorList>
    </citation>
    <scope>NUCLEOTIDE SEQUENCE</scope>
    <source>
        <strain evidence="2">SIG140</strain>
    </source>
</reference>
<evidence type="ECO:0000259" key="1">
    <source>
        <dbReference type="Pfam" id="PF19898"/>
    </source>
</evidence>
<organism evidence="2 3">
    <name type="scientific">Xylanibacter ruminicola</name>
    <name type="common">Prevotella ruminicola</name>
    <dbReference type="NCBI Taxonomy" id="839"/>
    <lineage>
        <taxon>Bacteria</taxon>
        <taxon>Pseudomonadati</taxon>
        <taxon>Bacteroidota</taxon>
        <taxon>Bacteroidia</taxon>
        <taxon>Bacteroidales</taxon>
        <taxon>Prevotellaceae</taxon>
        <taxon>Xylanibacter</taxon>
    </lineage>
</organism>
<accession>A0A9D5P3R4</accession>
<protein>
    <recommendedName>
        <fullName evidence="1">DUF6371 domain-containing protein</fullName>
    </recommendedName>
</protein>
<comment type="caution">
    <text evidence="2">The sequence shown here is derived from an EMBL/GenBank/DDBJ whole genome shotgun (WGS) entry which is preliminary data.</text>
</comment>
<sequence>MKISEINPFTIRKLSAKVEAQIAQEAAQRLIIHPDTDLVGRHLSCASTFCRAVVGMGYLTQQQMVRAARRYRLGMSRDGGVIFWQIGATGRIYDGKIMYYRTDCHRDHNQSPTWVMSRLKAFYLDGYPELAAELQPVHCLFGRHLVDDHSPVAVVEAEKTAVIMSELYPHYLWLATGGLNELTPEKLFGLKGHRIILFPDTDEHRQAYTTWYKVSREAEFMLGHPIHLSNLLEQRATDDQKRRKIDLVDYYFEQLASEP</sequence>
<dbReference type="Pfam" id="PF19898">
    <property type="entry name" value="DUF6371"/>
    <property type="match status" value="1"/>
</dbReference>